<sequence>MPAKLAGVRADCTKFGPKRMARASNGISAYQIGRMLIFHTLKTAEAYTDLASYGGTPINNTLILDKWDALLRLCASITTRAVAPSTFLKVFAST</sequence>
<organism evidence="2 3">
    <name type="scientific">Roseibium hamelinense</name>
    <dbReference type="NCBI Taxonomy" id="150831"/>
    <lineage>
        <taxon>Bacteria</taxon>
        <taxon>Pseudomonadati</taxon>
        <taxon>Pseudomonadota</taxon>
        <taxon>Alphaproteobacteria</taxon>
        <taxon>Hyphomicrobiales</taxon>
        <taxon>Stappiaceae</taxon>
        <taxon>Roseibium</taxon>
    </lineage>
</organism>
<keyword evidence="3" id="KW-1185">Reference proteome</keyword>
<accession>A0A562SP02</accession>
<feature type="domain" description="Tn3 transposase DDE" evidence="1">
    <location>
        <begin position="38"/>
        <end position="93"/>
    </location>
</feature>
<dbReference type="OrthoDB" id="7281829at2"/>
<name>A0A562SP02_9HYPH</name>
<dbReference type="Pfam" id="PF01526">
    <property type="entry name" value="DDE_Tnp_Tn3"/>
    <property type="match status" value="1"/>
</dbReference>
<protein>
    <submittedName>
        <fullName evidence="2">Tn3 transposase DDE domain-containing protein</fullName>
    </submittedName>
</protein>
<dbReference type="GO" id="GO:0004803">
    <property type="term" value="F:transposase activity"/>
    <property type="evidence" value="ECO:0007669"/>
    <property type="project" value="InterPro"/>
</dbReference>
<dbReference type="InterPro" id="IPR002513">
    <property type="entry name" value="Tn3_Tnp_DDE_dom"/>
</dbReference>
<evidence type="ECO:0000313" key="3">
    <source>
        <dbReference type="Proteomes" id="UP000320593"/>
    </source>
</evidence>
<comment type="caution">
    <text evidence="2">The sequence shown here is derived from an EMBL/GenBank/DDBJ whole genome shotgun (WGS) entry which is preliminary data.</text>
</comment>
<reference evidence="2 3" key="1">
    <citation type="submission" date="2019-07" db="EMBL/GenBank/DDBJ databases">
        <title>Genomic Encyclopedia of Archaeal and Bacterial Type Strains, Phase II (KMG-II): from individual species to whole genera.</title>
        <authorList>
            <person name="Goeker M."/>
        </authorList>
    </citation>
    <scope>NUCLEOTIDE SEQUENCE [LARGE SCALE GENOMIC DNA]</scope>
    <source>
        <strain evidence="2 3">ATCC BAA-252</strain>
    </source>
</reference>
<evidence type="ECO:0000259" key="1">
    <source>
        <dbReference type="Pfam" id="PF01526"/>
    </source>
</evidence>
<evidence type="ECO:0000313" key="2">
    <source>
        <dbReference type="EMBL" id="TWI82958.1"/>
    </source>
</evidence>
<dbReference type="EMBL" id="VLLF01000008">
    <property type="protein sequence ID" value="TWI82958.1"/>
    <property type="molecule type" value="Genomic_DNA"/>
</dbReference>
<gene>
    <name evidence="2" type="ORF">JM93_03474</name>
</gene>
<proteinExistence type="predicted"/>
<dbReference type="Proteomes" id="UP000320593">
    <property type="component" value="Unassembled WGS sequence"/>
</dbReference>
<dbReference type="AlphaFoldDB" id="A0A562SP02"/>
<dbReference type="GO" id="GO:0006313">
    <property type="term" value="P:DNA transposition"/>
    <property type="evidence" value="ECO:0007669"/>
    <property type="project" value="InterPro"/>
</dbReference>